<organism evidence="2 3">
    <name type="scientific">Desmospora activa DSM 45169</name>
    <dbReference type="NCBI Taxonomy" id="1121389"/>
    <lineage>
        <taxon>Bacteria</taxon>
        <taxon>Bacillati</taxon>
        <taxon>Bacillota</taxon>
        <taxon>Bacilli</taxon>
        <taxon>Bacillales</taxon>
        <taxon>Thermoactinomycetaceae</taxon>
        <taxon>Desmospora</taxon>
    </lineage>
</organism>
<protein>
    <submittedName>
        <fullName evidence="2">Methyltransferase family protein</fullName>
    </submittedName>
</protein>
<dbReference type="Proteomes" id="UP000241639">
    <property type="component" value="Unassembled WGS sequence"/>
</dbReference>
<accession>A0A2T4Z982</accession>
<dbReference type="Pfam" id="PF08241">
    <property type="entry name" value="Methyltransf_11"/>
    <property type="match status" value="1"/>
</dbReference>
<keyword evidence="3" id="KW-1185">Reference proteome</keyword>
<dbReference type="RefSeq" id="WP_245891066.1">
    <property type="nucleotide sequence ID" value="NZ_PZZP01000001.1"/>
</dbReference>
<dbReference type="SUPFAM" id="SSF53335">
    <property type="entry name" value="S-adenosyl-L-methionine-dependent methyltransferases"/>
    <property type="match status" value="1"/>
</dbReference>
<comment type="caution">
    <text evidence="2">The sequence shown here is derived from an EMBL/GenBank/DDBJ whole genome shotgun (WGS) entry which is preliminary data.</text>
</comment>
<proteinExistence type="predicted"/>
<gene>
    <name evidence="2" type="ORF">C8J48_1031</name>
</gene>
<dbReference type="AlphaFoldDB" id="A0A2T4Z982"/>
<dbReference type="EMBL" id="PZZP01000001">
    <property type="protein sequence ID" value="PTM58448.1"/>
    <property type="molecule type" value="Genomic_DNA"/>
</dbReference>
<evidence type="ECO:0000259" key="1">
    <source>
        <dbReference type="Pfam" id="PF08241"/>
    </source>
</evidence>
<dbReference type="GO" id="GO:0008757">
    <property type="term" value="F:S-adenosylmethionine-dependent methyltransferase activity"/>
    <property type="evidence" value="ECO:0007669"/>
    <property type="project" value="InterPro"/>
</dbReference>
<keyword evidence="2" id="KW-0808">Transferase</keyword>
<keyword evidence="2" id="KW-0489">Methyltransferase</keyword>
<dbReference type="GO" id="GO:0032259">
    <property type="term" value="P:methylation"/>
    <property type="evidence" value="ECO:0007669"/>
    <property type="project" value="UniProtKB-KW"/>
</dbReference>
<feature type="domain" description="Methyltransferase type 11" evidence="1">
    <location>
        <begin position="51"/>
        <end position="147"/>
    </location>
</feature>
<dbReference type="InterPro" id="IPR013216">
    <property type="entry name" value="Methyltransf_11"/>
</dbReference>
<reference evidence="2 3" key="1">
    <citation type="submission" date="2018-04" db="EMBL/GenBank/DDBJ databases">
        <title>Genomic Encyclopedia of Archaeal and Bacterial Type Strains, Phase II (KMG-II): from individual species to whole genera.</title>
        <authorList>
            <person name="Goeker M."/>
        </authorList>
    </citation>
    <scope>NUCLEOTIDE SEQUENCE [LARGE SCALE GENOMIC DNA]</scope>
    <source>
        <strain evidence="2 3">DSM 45169</strain>
    </source>
</reference>
<dbReference type="Gene3D" id="3.40.50.150">
    <property type="entry name" value="Vaccinia Virus protein VP39"/>
    <property type="match status" value="1"/>
</dbReference>
<evidence type="ECO:0000313" key="2">
    <source>
        <dbReference type="EMBL" id="PTM58448.1"/>
    </source>
</evidence>
<dbReference type="PANTHER" id="PTHR43591">
    <property type="entry name" value="METHYLTRANSFERASE"/>
    <property type="match status" value="1"/>
</dbReference>
<dbReference type="CDD" id="cd02440">
    <property type="entry name" value="AdoMet_MTases"/>
    <property type="match status" value="1"/>
</dbReference>
<sequence length="223" mass="25067">MDAKTEKGYKGIGMNGFIATWYAKNTAKDIAHYKNDAKKVTEHVSEGANILELAPGPGYLAIALAKMGDYRITGLDISEKFVEIAEAKAREEGVEVDFRLGDAAKMPFTDETFDFIICRAAFKNFAQPIVAIDEINRVLKAGGKAVIIDLRGDVSKEVTDQHVEEDLGMTGINALMTKWTFRSMLIKRAYTKDQFEEMVTKSRFQTCRIEQDKIGLEVWLQKR</sequence>
<evidence type="ECO:0000313" key="3">
    <source>
        <dbReference type="Proteomes" id="UP000241639"/>
    </source>
</evidence>
<name>A0A2T4Z982_9BACL</name>
<dbReference type="InterPro" id="IPR029063">
    <property type="entry name" value="SAM-dependent_MTases_sf"/>
</dbReference>